<dbReference type="PANTHER" id="PTHR24148">
    <property type="entry name" value="ANKYRIN REPEAT DOMAIN-CONTAINING PROTEIN 39 HOMOLOG-RELATED"/>
    <property type="match status" value="1"/>
</dbReference>
<comment type="caution">
    <text evidence="1">The sequence shown here is derived from an EMBL/GenBank/DDBJ whole genome shotgun (WGS) entry which is preliminary data.</text>
</comment>
<proteinExistence type="predicted"/>
<name>A0A8H6GP34_FUSOX</name>
<accession>A0A8H6GP34</accession>
<dbReference type="EMBL" id="JACDXP010000007">
    <property type="protein sequence ID" value="KAF6521619.1"/>
    <property type="molecule type" value="Genomic_DNA"/>
</dbReference>
<organism evidence="1 2">
    <name type="scientific">Fusarium oxysporum f. sp. conglutinans</name>
    <dbReference type="NCBI Taxonomy" id="100902"/>
    <lineage>
        <taxon>Eukaryota</taxon>
        <taxon>Fungi</taxon>
        <taxon>Dikarya</taxon>
        <taxon>Ascomycota</taxon>
        <taxon>Pezizomycotina</taxon>
        <taxon>Sordariomycetes</taxon>
        <taxon>Hypocreomycetidae</taxon>
        <taxon>Hypocreales</taxon>
        <taxon>Nectriaceae</taxon>
        <taxon>Fusarium</taxon>
        <taxon>Fusarium oxysporum species complex</taxon>
    </lineage>
</organism>
<dbReference type="PANTHER" id="PTHR24148:SF73">
    <property type="entry name" value="HET DOMAIN PROTEIN (AFU_ORTHOLOGUE AFUA_8G01020)"/>
    <property type="match status" value="1"/>
</dbReference>
<gene>
    <name evidence="1" type="ORF">HZS61_015877</name>
</gene>
<evidence type="ECO:0000313" key="1">
    <source>
        <dbReference type="EMBL" id="KAF6521619.1"/>
    </source>
</evidence>
<dbReference type="AlphaFoldDB" id="A0A8H6GP34"/>
<dbReference type="Proteomes" id="UP000593570">
    <property type="component" value="Unassembled WGS sequence"/>
</dbReference>
<reference evidence="1 2" key="1">
    <citation type="journal article" date="2020" name="bioRxiv">
        <title>A chromosome-scale genome assembly for the Fusarium oxysporum strain Fo5176 to establish a model Arabidopsis-fungal pathosystem.</title>
        <authorList>
            <person name="Fokkens L."/>
            <person name="Guo L."/>
            <person name="Dora S."/>
            <person name="Wang B."/>
            <person name="Ye K."/>
            <person name="Sanchez-Rodriguez C."/>
            <person name="Croll D."/>
        </authorList>
    </citation>
    <scope>NUCLEOTIDE SEQUENCE [LARGE SCALE GENOMIC DNA]</scope>
    <source>
        <strain evidence="1 2">Fo5176</strain>
    </source>
</reference>
<sequence length="187" mass="20427">MTLLEDIQGNGASGKLSPDETSNIAILNNFFSRSYFALLWIVQELLLAQSITFHCGEISLTVNNQSISLLYEKGVKIPSWVRYAGKMQSNTERSPMDLRDLLIATSVCQVTDLRDKVFGLLGLVSAVEASDLSPDYELMVREVYIGVAGTCSVDRGPKLPLFISGRARDIPPNLERLGAFSGIGNLA</sequence>
<dbReference type="InterPro" id="IPR052895">
    <property type="entry name" value="HetReg/Transcr_Mod"/>
</dbReference>
<evidence type="ECO:0000313" key="2">
    <source>
        <dbReference type="Proteomes" id="UP000593570"/>
    </source>
</evidence>
<evidence type="ECO:0008006" key="3">
    <source>
        <dbReference type="Google" id="ProtNLM"/>
    </source>
</evidence>
<protein>
    <recommendedName>
        <fullName evidence="3">Heterokaryon incompatibility domain-containing protein</fullName>
    </recommendedName>
</protein>